<comment type="caution">
    <text evidence="2">The sequence shown here is derived from an EMBL/GenBank/DDBJ whole genome shotgun (WGS) entry which is preliminary data.</text>
</comment>
<protein>
    <recommendedName>
        <fullName evidence="4">CHAT domain-containing protein</fullName>
    </recommendedName>
</protein>
<evidence type="ECO:0000313" key="3">
    <source>
        <dbReference type="Proteomes" id="UP000176005"/>
    </source>
</evidence>
<evidence type="ECO:0000313" key="2">
    <source>
        <dbReference type="EMBL" id="OEV07802.1"/>
    </source>
</evidence>
<evidence type="ECO:0008006" key="4">
    <source>
        <dbReference type="Google" id="ProtNLM"/>
    </source>
</evidence>
<feature type="non-terminal residue" evidence="2">
    <location>
        <position position="172"/>
    </location>
</feature>
<keyword evidence="3" id="KW-1185">Reference proteome</keyword>
<reference evidence="2 3" key="1">
    <citation type="journal article" date="2016" name="Front. Microbiol.">
        <title>Comparative Genomics Analysis of Streptomyces Species Reveals Their Adaptation to the Marine Environment and Their Diversity at the Genomic Level.</title>
        <authorList>
            <person name="Tian X."/>
            <person name="Zhang Z."/>
            <person name="Yang T."/>
            <person name="Chen M."/>
            <person name="Li J."/>
            <person name="Chen F."/>
            <person name="Yang J."/>
            <person name="Li W."/>
            <person name="Zhang B."/>
            <person name="Zhang Z."/>
            <person name="Wu J."/>
            <person name="Zhang C."/>
            <person name="Long L."/>
            <person name="Xiao J."/>
        </authorList>
    </citation>
    <scope>NUCLEOTIDE SEQUENCE [LARGE SCALE GENOMIC DNA]</scope>
    <source>
        <strain evidence="2 3">SCSIO 10429</strain>
    </source>
</reference>
<gene>
    <name evidence="2" type="ORF">AN218_28600</name>
</gene>
<accession>A0A1E7KV61</accession>
<dbReference type="AlphaFoldDB" id="A0A1E7KV61"/>
<sequence>AAVREAERAGAGRASGETGDATGTADTTTGDAGGAAASGRPSAETERARLALGQVLHAQTRTADARRRPGRVRELLHEAADLLTADGIDTRLELAAVRYELWRTEGDTAQLRAAAELLRATRGTRRADGTLRKRVEAERRLWLGRVLLALCRTDEGGAAHQRALGADAAAQL</sequence>
<dbReference type="Proteomes" id="UP000176005">
    <property type="component" value="Unassembled WGS sequence"/>
</dbReference>
<feature type="compositionally biased region" description="Basic and acidic residues" evidence="1">
    <location>
        <begin position="1"/>
        <end position="10"/>
    </location>
</feature>
<organism evidence="2 3">
    <name type="scientific">Streptomyces nanshensis</name>
    <dbReference type="NCBI Taxonomy" id="518642"/>
    <lineage>
        <taxon>Bacteria</taxon>
        <taxon>Bacillati</taxon>
        <taxon>Actinomycetota</taxon>
        <taxon>Actinomycetes</taxon>
        <taxon>Kitasatosporales</taxon>
        <taxon>Streptomycetaceae</taxon>
        <taxon>Streptomyces</taxon>
    </lineage>
</organism>
<proteinExistence type="predicted"/>
<name>A0A1E7KV61_9ACTN</name>
<evidence type="ECO:0000256" key="1">
    <source>
        <dbReference type="SAM" id="MobiDB-lite"/>
    </source>
</evidence>
<feature type="region of interest" description="Disordered" evidence="1">
    <location>
        <begin position="1"/>
        <end position="46"/>
    </location>
</feature>
<dbReference type="EMBL" id="LJGW01000469">
    <property type="protein sequence ID" value="OEV07802.1"/>
    <property type="molecule type" value="Genomic_DNA"/>
</dbReference>
<feature type="compositionally biased region" description="Low complexity" evidence="1">
    <location>
        <begin position="11"/>
        <end position="37"/>
    </location>
</feature>
<feature type="non-terminal residue" evidence="2">
    <location>
        <position position="1"/>
    </location>
</feature>